<dbReference type="Proteomes" id="UP000078459">
    <property type="component" value="Unassembled WGS sequence"/>
</dbReference>
<reference evidence="1 2" key="2">
    <citation type="submission" date="2016-06" db="EMBL/GenBank/DDBJ databases">
        <title>Pedobacter psychrophilus sp. nov., isolated from Antarctic fragmentary rock.</title>
        <authorList>
            <person name="Svec P."/>
        </authorList>
    </citation>
    <scope>NUCLEOTIDE SEQUENCE [LARGE SCALE GENOMIC DNA]</scope>
    <source>
        <strain evidence="1 2">CCM 8644</strain>
    </source>
</reference>
<comment type="caution">
    <text evidence="1">The sequence shown here is derived from an EMBL/GenBank/DDBJ whole genome shotgun (WGS) entry which is preliminary data.</text>
</comment>
<name>A0A179DH75_9SPHI</name>
<proteinExistence type="predicted"/>
<evidence type="ECO:0000313" key="2">
    <source>
        <dbReference type="Proteomes" id="UP000078459"/>
    </source>
</evidence>
<reference evidence="1 2" key="1">
    <citation type="submission" date="2016-04" db="EMBL/GenBank/DDBJ databases">
        <authorList>
            <person name="Evans L.H."/>
            <person name="Alamgir A."/>
            <person name="Owens N."/>
            <person name="Weber N.D."/>
            <person name="Virtaneva K."/>
            <person name="Barbian K."/>
            <person name="Babar A."/>
            <person name="Rosenke K."/>
        </authorList>
    </citation>
    <scope>NUCLEOTIDE SEQUENCE [LARGE SCALE GENOMIC DNA]</scope>
    <source>
        <strain evidence="1 2">CCM 8644</strain>
    </source>
</reference>
<organism evidence="1 2">
    <name type="scientific">Pedobacter psychrophilus</name>
    <dbReference type="NCBI Taxonomy" id="1826909"/>
    <lineage>
        <taxon>Bacteria</taxon>
        <taxon>Pseudomonadati</taxon>
        <taxon>Bacteroidota</taxon>
        <taxon>Sphingobacteriia</taxon>
        <taxon>Sphingobacteriales</taxon>
        <taxon>Sphingobacteriaceae</taxon>
        <taxon>Pedobacter</taxon>
    </lineage>
</organism>
<accession>A0A179DH75</accession>
<gene>
    <name evidence="1" type="ORF">A5893_05320</name>
</gene>
<dbReference type="AlphaFoldDB" id="A0A179DH75"/>
<dbReference type="RefSeq" id="WP_068821609.1">
    <property type="nucleotide sequence ID" value="NZ_LWHJ01000022.1"/>
</dbReference>
<protein>
    <submittedName>
        <fullName evidence="1">Uncharacterized protein</fullName>
    </submittedName>
</protein>
<sequence length="148" mass="16515">MFGKLNQIVKENATKDVFLTAGIAEGSLEAAVNEASGVMVDVLKNQVDAGKAKDVLTFFKSKKIGRESIVNLMVKKYANRLNKYYGISSIDAHYLSTSIIPIVMDKFIIEIAEEKKDGNSIFPLLNWLSGNTVNFENFFLRTNQFKIA</sequence>
<evidence type="ECO:0000313" key="1">
    <source>
        <dbReference type="EMBL" id="OAQ40371.1"/>
    </source>
</evidence>
<dbReference type="EMBL" id="LWHJ01000022">
    <property type="protein sequence ID" value="OAQ40371.1"/>
    <property type="molecule type" value="Genomic_DNA"/>
</dbReference>
<keyword evidence="2" id="KW-1185">Reference proteome</keyword>
<dbReference type="OrthoDB" id="982085at2"/>